<sequence>MSTDARTGALVLSRASVRDADGLVDILLEDGRISGIAPAGQGMVPPSAEIVDVGGCVVAPAFSEPHLHLDKALLGGPSRGGALDAAIAYTAGRKRDFTHADVEGRAERVLGAALRAGTTAIRAQTEVDPTVGLLSVEVMHDLAARHRDWLDLQIAVFPQEGIRSRPGTLALMHEALQLPGTVVGGCPYTEADVADARAHVDTVLDLAVEFGTLADLHLDLADDATDERFALAEYVARATAARGLHGRVAIGHVTTLGALEPDRRARTLDALAGAGVAVVVLPATDLYLVGRNDRRSVRRGVAPIGELRRHGVRTAVSSNNIRNAFTPTGTADPLDMALLLGRVTFASDPSDFAALHRAVTTDAAGVMGSERARGLAVGAPAELVVLDTHDAESVVVDQPARRLVIARGRIVYTSAVSERFHGTAADHFDAQTAKGFGEARRAEHVHGV</sequence>
<proteinExistence type="predicted"/>
<dbReference type="CDD" id="cd01293">
    <property type="entry name" value="Bact_CD"/>
    <property type="match status" value="1"/>
</dbReference>
<name>A0ABP9MBL7_9MICO</name>
<dbReference type="InterPro" id="IPR032466">
    <property type="entry name" value="Metal_Hydrolase"/>
</dbReference>
<reference evidence="3" key="1">
    <citation type="journal article" date="2019" name="Int. J. Syst. Evol. Microbiol.">
        <title>The Global Catalogue of Microorganisms (GCM) 10K type strain sequencing project: providing services to taxonomists for standard genome sequencing and annotation.</title>
        <authorList>
            <consortium name="The Broad Institute Genomics Platform"/>
            <consortium name="The Broad Institute Genome Sequencing Center for Infectious Disease"/>
            <person name="Wu L."/>
            <person name="Ma J."/>
        </authorList>
    </citation>
    <scope>NUCLEOTIDE SEQUENCE [LARGE SCALE GENOMIC DNA]</scope>
    <source>
        <strain evidence="3">JCM 18959</strain>
    </source>
</reference>
<evidence type="ECO:0000313" key="2">
    <source>
        <dbReference type="EMBL" id="GAA5094163.1"/>
    </source>
</evidence>
<dbReference type="SUPFAM" id="SSF51556">
    <property type="entry name" value="Metallo-dependent hydrolases"/>
    <property type="match status" value="1"/>
</dbReference>
<dbReference type="InterPro" id="IPR011059">
    <property type="entry name" value="Metal-dep_hydrolase_composite"/>
</dbReference>
<gene>
    <name evidence="2" type="ORF">GCM10025760_25130</name>
</gene>
<dbReference type="Gene3D" id="2.30.40.10">
    <property type="entry name" value="Urease, subunit C, domain 1"/>
    <property type="match status" value="1"/>
</dbReference>
<dbReference type="Pfam" id="PF07969">
    <property type="entry name" value="Amidohydro_3"/>
    <property type="match status" value="1"/>
</dbReference>
<dbReference type="PANTHER" id="PTHR32027">
    <property type="entry name" value="CYTOSINE DEAMINASE"/>
    <property type="match status" value="1"/>
</dbReference>
<dbReference type="Proteomes" id="UP001501407">
    <property type="component" value="Unassembled WGS sequence"/>
</dbReference>
<dbReference type="InterPro" id="IPR052349">
    <property type="entry name" value="Metallo-hydrolase_Enzymes"/>
</dbReference>
<dbReference type="Gene3D" id="3.20.20.140">
    <property type="entry name" value="Metal-dependent hydrolases"/>
    <property type="match status" value="1"/>
</dbReference>
<feature type="domain" description="Amidohydrolase 3" evidence="1">
    <location>
        <begin position="100"/>
        <end position="412"/>
    </location>
</feature>
<dbReference type="SUPFAM" id="SSF51338">
    <property type="entry name" value="Composite domain of metallo-dependent hydrolases"/>
    <property type="match status" value="1"/>
</dbReference>
<dbReference type="PANTHER" id="PTHR32027:SF9">
    <property type="entry name" value="BLL3847 PROTEIN"/>
    <property type="match status" value="1"/>
</dbReference>
<dbReference type="RefSeq" id="WP_194414393.1">
    <property type="nucleotide sequence ID" value="NZ_BAABKZ010000002.1"/>
</dbReference>
<keyword evidence="3" id="KW-1185">Reference proteome</keyword>
<protein>
    <submittedName>
        <fullName evidence="2">Amidohydrolase family protein</fullName>
    </submittedName>
</protein>
<evidence type="ECO:0000313" key="3">
    <source>
        <dbReference type="Proteomes" id="UP001501407"/>
    </source>
</evidence>
<dbReference type="InterPro" id="IPR013108">
    <property type="entry name" value="Amidohydro_3"/>
</dbReference>
<accession>A0ABP9MBL7</accession>
<comment type="caution">
    <text evidence="2">The sequence shown here is derived from an EMBL/GenBank/DDBJ whole genome shotgun (WGS) entry which is preliminary data.</text>
</comment>
<organism evidence="2 3">
    <name type="scientific">Microbacterium yannicii</name>
    <dbReference type="NCBI Taxonomy" id="671622"/>
    <lineage>
        <taxon>Bacteria</taxon>
        <taxon>Bacillati</taxon>
        <taxon>Actinomycetota</taxon>
        <taxon>Actinomycetes</taxon>
        <taxon>Micrococcales</taxon>
        <taxon>Microbacteriaceae</taxon>
        <taxon>Microbacterium</taxon>
    </lineage>
</organism>
<dbReference type="EMBL" id="BAABKZ010000002">
    <property type="protein sequence ID" value="GAA5094163.1"/>
    <property type="molecule type" value="Genomic_DNA"/>
</dbReference>
<evidence type="ECO:0000259" key="1">
    <source>
        <dbReference type="Pfam" id="PF07969"/>
    </source>
</evidence>